<evidence type="ECO:0000313" key="2">
    <source>
        <dbReference type="Proteomes" id="UP000886501"/>
    </source>
</evidence>
<gene>
    <name evidence="1" type="ORF">BDM02DRAFT_3154834</name>
</gene>
<evidence type="ECO:0000313" key="1">
    <source>
        <dbReference type="EMBL" id="KAF9650538.1"/>
    </source>
</evidence>
<name>A0ACB6ZM93_THEGA</name>
<proteinExistence type="predicted"/>
<organism evidence="1 2">
    <name type="scientific">Thelephora ganbajun</name>
    <name type="common">Ganba fungus</name>
    <dbReference type="NCBI Taxonomy" id="370292"/>
    <lineage>
        <taxon>Eukaryota</taxon>
        <taxon>Fungi</taxon>
        <taxon>Dikarya</taxon>
        <taxon>Basidiomycota</taxon>
        <taxon>Agaricomycotina</taxon>
        <taxon>Agaricomycetes</taxon>
        <taxon>Thelephorales</taxon>
        <taxon>Thelephoraceae</taxon>
        <taxon>Thelephora</taxon>
    </lineage>
</organism>
<protein>
    <submittedName>
        <fullName evidence="1">Uncharacterized protein</fullName>
    </submittedName>
</protein>
<keyword evidence="2" id="KW-1185">Reference proteome</keyword>
<dbReference type="EMBL" id="MU117984">
    <property type="protein sequence ID" value="KAF9650538.1"/>
    <property type="molecule type" value="Genomic_DNA"/>
</dbReference>
<accession>A0ACB6ZM93</accession>
<reference evidence="1" key="2">
    <citation type="journal article" date="2020" name="Nat. Commun.">
        <title>Large-scale genome sequencing of mycorrhizal fungi provides insights into the early evolution of symbiotic traits.</title>
        <authorList>
            <person name="Miyauchi S."/>
            <person name="Kiss E."/>
            <person name="Kuo A."/>
            <person name="Drula E."/>
            <person name="Kohler A."/>
            <person name="Sanchez-Garcia M."/>
            <person name="Morin E."/>
            <person name="Andreopoulos B."/>
            <person name="Barry K.W."/>
            <person name="Bonito G."/>
            <person name="Buee M."/>
            <person name="Carver A."/>
            <person name="Chen C."/>
            <person name="Cichocki N."/>
            <person name="Clum A."/>
            <person name="Culley D."/>
            <person name="Crous P.W."/>
            <person name="Fauchery L."/>
            <person name="Girlanda M."/>
            <person name="Hayes R.D."/>
            <person name="Keri Z."/>
            <person name="LaButti K."/>
            <person name="Lipzen A."/>
            <person name="Lombard V."/>
            <person name="Magnuson J."/>
            <person name="Maillard F."/>
            <person name="Murat C."/>
            <person name="Nolan M."/>
            <person name="Ohm R.A."/>
            <person name="Pangilinan J."/>
            <person name="Pereira M.F."/>
            <person name="Perotto S."/>
            <person name="Peter M."/>
            <person name="Pfister S."/>
            <person name="Riley R."/>
            <person name="Sitrit Y."/>
            <person name="Stielow J.B."/>
            <person name="Szollosi G."/>
            <person name="Zifcakova L."/>
            <person name="Stursova M."/>
            <person name="Spatafora J.W."/>
            <person name="Tedersoo L."/>
            <person name="Vaario L.M."/>
            <person name="Yamada A."/>
            <person name="Yan M."/>
            <person name="Wang P."/>
            <person name="Xu J."/>
            <person name="Bruns T."/>
            <person name="Baldrian P."/>
            <person name="Vilgalys R."/>
            <person name="Dunand C."/>
            <person name="Henrissat B."/>
            <person name="Grigoriev I.V."/>
            <person name="Hibbett D."/>
            <person name="Nagy L.G."/>
            <person name="Martin F.M."/>
        </authorList>
    </citation>
    <scope>NUCLEOTIDE SEQUENCE</scope>
    <source>
        <strain evidence="1">P2</strain>
    </source>
</reference>
<sequence>MAQQTLNRDAFNKRASVLAVSIPAEKVSLFLKSQELKGSIINIPKTKSVVRDPSSPDKRLVLFRVPELADLCEPAQSFLKLHDVATTTHDIDLDYNFWNADEILGAVLPEELLNGAPSGFAATGHIAHLNLNDEYLPYKYIIGQVILDKNKGVKTVVNKLNSIDTKFRFFKMELLAGEPNYVVEHHESSCVFTFDFTQVYWNSRLHTEHDRLVQLFSPDDVIVDVFAGVGPFALPAAKKGCGVLANDLNPESYKWLSRNIGTNKVQHLARSFEEDGRDFIKAAAGRVWGDPFPEFTPKISKSQAKKEKRVLVSGGSRDPTLTSASESAPVSSVPVPQPKSRRQISHFVMNLPDSAIEFLDAFRGILVEPELRGAYEGKMPMVHCHCFTREVEDQTRAERDIKQRVEEKLGHALTDSMAFHLVRSVAPGKDMYCISFRLPRDVAFAKQ</sequence>
<dbReference type="Proteomes" id="UP000886501">
    <property type="component" value="Unassembled WGS sequence"/>
</dbReference>
<comment type="caution">
    <text evidence="1">The sequence shown here is derived from an EMBL/GenBank/DDBJ whole genome shotgun (WGS) entry which is preliminary data.</text>
</comment>
<reference evidence="1" key="1">
    <citation type="submission" date="2019-10" db="EMBL/GenBank/DDBJ databases">
        <authorList>
            <consortium name="DOE Joint Genome Institute"/>
            <person name="Kuo A."/>
            <person name="Miyauchi S."/>
            <person name="Kiss E."/>
            <person name="Drula E."/>
            <person name="Kohler A."/>
            <person name="Sanchez-Garcia M."/>
            <person name="Andreopoulos B."/>
            <person name="Barry K.W."/>
            <person name="Bonito G."/>
            <person name="Buee M."/>
            <person name="Carver A."/>
            <person name="Chen C."/>
            <person name="Cichocki N."/>
            <person name="Clum A."/>
            <person name="Culley D."/>
            <person name="Crous P.W."/>
            <person name="Fauchery L."/>
            <person name="Girlanda M."/>
            <person name="Hayes R."/>
            <person name="Keri Z."/>
            <person name="Labutti K."/>
            <person name="Lipzen A."/>
            <person name="Lombard V."/>
            <person name="Magnuson J."/>
            <person name="Maillard F."/>
            <person name="Morin E."/>
            <person name="Murat C."/>
            <person name="Nolan M."/>
            <person name="Ohm R."/>
            <person name="Pangilinan J."/>
            <person name="Pereira M."/>
            <person name="Perotto S."/>
            <person name="Peter M."/>
            <person name="Riley R."/>
            <person name="Sitrit Y."/>
            <person name="Stielow B."/>
            <person name="Szollosi G."/>
            <person name="Zifcakova L."/>
            <person name="Stursova M."/>
            <person name="Spatafora J.W."/>
            <person name="Tedersoo L."/>
            <person name="Vaario L.-M."/>
            <person name="Yamada A."/>
            <person name="Yan M."/>
            <person name="Wang P."/>
            <person name="Xu J."/>
            <person name="Bruns T."/>
            <person name="Baldrian P."/>
            <person name="Vilgalys R."/>
            <person name="Henrissat B."/>
            <person name="Grigoriev I.V."/>
            <person name="Hibbett D."/>
            <person name="Nagy L.G."/>
            <person name="Martin F.M."/>
        </authorList>
    </citation>
    <scope>NUCLEOTIDE SEQUENCE</scope>
    <source>
        <strain evidence="1">P2</strain>
    </source>
</reference>